<dbReference type="AlphaFoldDB" id="A0A5C5VDN6"/>
<sequence length="271" mass="30642">MHVSVILSTYNQPLWLTKSLVGFANQSRLPDEIVIADDGSGEETRRVIERFRANSPLNLRHVRHADRGFRKTRILNLAIDAAEGDYLIFSDGDCIPRPDYVEAHARLATAGAFLSGGLVRLSLAGSELIDEPLIRSGRCFRPDWVARVGGVPLRRILKVSAPRALADTLNRMTRVLPHWSGSNASCWRRDAVEVGGFDERMQYWREDFEFGQRLKNLGVRPLQIRYSAVTLHLDHDRGYVDPEIMRINEAILEDTRASRKVRTEYGLGHAA</sequence>
<accession>A0A5C5VDN6</accession>
<dbReference type="SUPFAM" id="SSF53448">
    <property type="entry name" value="Nucleotide-diphospho-sugar transferases"/>
    <property type="match status" value="1"/>
</dbReference>
<dbReference type="EMBL" id="SIHJ01000001">
    <property type="protein sequence ID" value="TWT36113.1"/>
    <property type="molecule type" value="Genomic_DNA"/>
</dbReference>
<organism evidence="2 3">
    <name type="scientific">Posidoniimonas corsicana</name>
    <dbReference type="NCBI Taxonomy" id="1938618"/>
    <lineage>
        <taxon>Bacteria</taxon>
        <taxon>Pseudomonadati</taxon>
        <taxon>Planctomycetota</taxon>
        <taxon>Planctomycetia</taxon>
        <taxon>Pirellulales</taxon>
        <taxon>Lacipirellulaceae</taxon>
        <taxon>Posidoniimonas</taxon>
    </lineage>
</organism>
<dbReference type="Proteomes" id="UP000316714">
    <property type="component" value="Unassembled WGS sequence"/>
</dbReference>
<reference evidence="2 3" key="1">
    <citation type="submission" date="2019-02" db="EMBL/GenBank/DDBJ databases">
        <title>Deep-cultivation of Planctomycetes and their phenomic and genomic characterization uncovers novel biology.</title>
        <authorList>
            <person name="Wiegand S."/>
            <person name="Jogler M."/>
            <person name="Boedeker C."/>
            <person name="Pinto D."/>
            <person name="Vollmers J."/>
            <person name="Rivas-Marin E."/>
            <person name="Kohn T."/>
            <person name="Peeters S.H."/>
            <person name="Heuer A."/>
            <person name="Rast P."/>
            <person name="Oberbeckmann S."/>
            <person name="Bunk B."/>
            <person name="Jeske O."/>
            <person name="Meyerdierks A."/>
            <person name="Storesund J.E."/>
            <person name="Kallscheuer N."/>
            <person name="Luecker S."/>
            <person name="Lage O.M."/>
            <person name="Pohl T."/>
            <person name="Merkel B.J."/>
            <person name="Hornburger P."/>
            <person name="Mueller R.-W."/>
            <person name="Bruemmer F."/>
            <person name="Labrenz M."/>
            <person name="Spormann A.M."/>
            <person name="Op Den Camp H."/>
            <person name="Overmann J."/>
            <person name="Amann R."/>
            <person name="Jetten M.S.M."/>
            <person name="Mascher T."/>
            <person name="Medema M.H."/>
            <person name="Devos D.P."/>
            <person name="Kaster A.-K."/>
            <person name="Ovreas L."/>
            <person name="Rohde M."/>
            <person name="Galperin M.Y."/>
            <person name="Jogler C."/>
        </authorList>
    </citation>
    <scope>NUCLEOTIDE SEQUENCE [LARGE SCALE GENOMIC DNA]</scope>
    <source>
        <strain evidence="2 3">KOR34</strain>
    </source>
</reference>
<name>A0A5C5VDN6_9BACT</name>
<dbReference type="CDD" id="cd06420">
    <property type="entry name" value="GT2_Chondriotin_Pol_N"/>
    <property type="match status" value="1"/>
</dbReference>
<evidence type="ECO:0000259" key="1">
    <source>
        <dbReference type="Pfam" id="PF00535"/>
    </source>
</evidence>
<dbReference type="PANTHER" id="PTHR43685:SF3">
    <property type="entry name" value="SLR2126 PROTEIN"/>
    <property type="match status" value="1"/>
</dbReference>
<dbReference type="RefSeq" id="WP_146562767.1">
    <property type="nucleotide sequence ID" value="NZ_SIHJ01000001.1"/>
</dbReference>
<dbReference type="OrthoDB" id="9784574at2"/>
<protein>
    <submittedName>
        <fullName evidence="2">Chondroitin synthase</fullName>
    </submittedName>
</protein>
<dbReference type="Pfam" id="PF00535">
    <property type="entry name" value="Glycos_transf_2"/>
    <property type="match status" value="1"/>
</dbReference>
<dbReference type="InterPro" id="IPR001173">
    <property type="entry name" value="Glyco_trans_2-like"/>
</dbReference>
<dbReference type="Gene3D" id="3.90.550.10">
    <property type="entry name" value="Spore Coat Polysaccharide Biosynthesis Protein SpsA, Chain A"/>
    <property type="match status" value="1"/>
</dbReference>
<feature type="domain" description="Glycosyltransferase 2-like" evidence="1">
    <location>
        <begin position="4"/>
        <end position="110"/>
    </location>
</feature>
<dbReference type="InterPro" id="IPR029044">
    <property type="entry name" value="Nucleotide-diphossugar_trans"/>
</dbReference>
<gene>
    <name evidence="2" type="primary">kfoC_1</name>
    <name evidence="2" type="ORF">KOR34_10120</name>
</gene>
<evidence type="ECO:0000313" key="2">
    <source>
        <dbReference type="EMBL" id="TWT36113.1"/>
    </source>
</evidence>
<comment type="caution">
    <text evidence="2">The sequence shown here is derived from an EMBL/GenBank/DDBJ whole genome shotgun (WGS) entry which is preliminary data.</text>
</comment>
<evidence type="ECO:0000313" key="3">
    <source>
        <dbReference type="Proteomes" id="UP000316714"/>
    </source>
</evidence>
<dbReference type="InterPro" id="IPR050834">
    <property type="entry name" value="Glycosyltransf_2"/>
</dbReference>
<proteinExistence type="predicted"/>
<keyword evidence="3" id="KW-1185">Reference proteome</keyword>
<dbReference type="PANTHER" id="PTHR43685">
    <property type="entry name" value="GLYCOSYLTRANSFERASE"/>
    <property type="match status" value="1"/>
</dbReference>